<accession>A0ABP8KZ62</accession>
<evidence type="ECO:0000256" key="1">
    <source>
        <dbReference type="SAM" id="Phobius"/>
    </source>
</evidence>
<dbReference type="EMBL" id="BAABHB010000018">
    <property type="protein sequence ID" value="GAA4419103.1"/>
    <property type="molecule type" value="Genomic_DNA"/>
</dbReference>
<name>A0ABP8KZ62_9BACT</name>
<dbReference type="Proteomes" id="UP001500936">
    <property type="component" value="Unassembled WGS sequence"/>
</dbReference>
<feature type="transmembrane region" description="Helical" evidence="1">
    <location>
        <begin position="66"/>
        <end position="88"/>
    </location>
</feature>
<dbReference type="Pfam" id="PF06580">
    <property type="entry name" value="His_kinase"/>
    <property type="match status" value="1"/>
</dbReference>
<feature type="transmembrane region" description="Helical" evidence="1">
    <location>
        <begin position="147"/>
        <end position="170"/>
    </location>
</feature>
<organism evidence="3 4">
    <name type="scientific">Nibrella viscosa</name>
    <dbReference type="NCBI Taxonomy" id="1084524"/>
    <lineage>
        <taxon>Bacteria</taxon>
        <taxon>Pseudomonadati</taxon>
        <taxon>Bacteroidota</taxon>
        <taxon>Cytophagia</taxon>
        <taxon>Cytophagales</taxon>
        <taxon>Spirosomataceae</taxon>
        <taxon>Nibrella</taxon>
    </lineage>
</organism>
<evidence type="ECO:0000313" key="4">
    <source>
        <dbReference type="Proteomes" id="UP001500936"/>
    </source>
</evidence>
<gene>
    <name evidence="3" type="ORF">GCM10023187_53110</name>
</gene>
<protein>
    <recommendedName>
        <fullName evidence="2">Signal transduction histidine kinase internal region domain-containing protein</fullName>
    </recommendedName>
</protein>
<reference evidence="4" key="1">
    <citation type="journal article" date="2019" name="Int. J. Syst. Evol. Microbiol.">
        <title>The Global Catalogue of Microorganisms (GCM) 10K type strain sequencing project: providing services to taxonomists for standard genome sequencing and annotation.</title>
        <authorList>
            <consortium name="The Broad Institute Genomics Platform"/>
            <consortium name="The Broad Institute Genome Sequencing Center for Infectious Disease"/>
            <person name="Wu L."/>
            <person name="Ma J."/>
        </authorList>
    </citation>
    <scope>NUCLEOTIDE SEQUENCE [LARGE SCALE GENOMIC DNA]</scope>
    <source>
        <strain evidence="4">JCM 17925</strain>
    </source>
</reference>
<dbReference type="PANTHER" id="PTHR34220">
    <property type="entry name" value="SENSOR HISTIDINE KINASE YPDA"/>
    <property type="match status" value="1"/>
</dbReference>
<dbReference type="RefSeq" id="WP_345271096.1">
    <property type="nucleotide sequence ID" value="NZ_BAABHB010000018.1"/>
</dbReference>
<dbReference type="InterPro" id="IPR036890">
    <property type="entry name" value="HATPase_C_sf"/>
</dbReference>
<feature type="domain" description="Signal transduction histidine kinase internal region" evidence="2">
    <location>
        <begin position="200"/>
        <end position="276"/>
    </location>
</feature>
<keyword evidence="1" id="KW-1133">Transmembrane helix</keyword>
<keyword evidence="4" id="KW-1185">Reference proteome</keyword>
<sequence length="395" mass="45800">MDGTSKAQKGTNLDQNHFFLFLTSPAWTYRVARYALLWSTTLWLIYRGFDYISGPVSDPKARQQYIILSTLFFGSLTIGAYLLVTLLTRQFILRQFRMGMFVLCLLGVHVLTSLVVHWHFLFFLRYLGPANLPNIYSRNAEHVASLAIWQIPFDTITVFLFSYSLFYNYLLYAVGFKVFKDLFSLKIRQERLEKENLLLEFNFLKAQINPHFLFNTLNNIYSFAIKSPDKVPDTVLKLADLMRYSLYETETELVPLAKEIQFLDSYIELQRIRYDASFNLSYTVQGNPGQLMVPPLLLIVFVENAFKHGLQANPKAGWASIGLTIKKNSLVFSVENSRPIKKINGVGGIGLVNVRKRLDHFYDRDYELQIEEQPQSFRIHLTLILHEPALSSHHR</sequence>
<evidence type="ECO:0000313" key="3">
    <source>
        <dbReference type="EMBL" id="GAA4419103.1"/>
    </source>
</evidence>
<dbReference type="InterPro" id="IPR010559">
    <property type="entry name" value="Sig_transdc_His_kin_internal"/>
</dbReference>
<dbReference type="InterPro" id="IPR050640">
    <property type="entry name" value="Bact_2-comp_sensor_kinase"/>
</dbReference>
<evidence type="ECO:0000259" key="2">
    <source>
        <dbReference type="Pfam" id="PF06580"/>
    </source>
</evidence>
<feature type="transmembrane region" description="Helical" evidence="1">
    <location>
        <begin position="27"/>
        <end position="46"/>
    </location>
</feature>
<dbReference type="PANTHER" id="PTHR34220:SF7">
    <property type="entry name" value="SENSOR HISTIDINE KINASE YPDA"/>
    <property type="match status" value="1"/>
</dbReference>
<keyword evidence="1" id="KW-0812">Transmembrane</keyword>
<proteinExistence type="predicted"/>
<comment type="caution">
    <text evidence="3">The sequence shown here is derived from an EMBL/GenBank/DDBJ whole genome shotgun (WGS) entry which is preliminary data.</text>
</comment>
<dbReference type="Gene3D" id="3.30.565.10">
    <property type="entry name" value="Histidine kinase-like ATPase, C-terminal domain"/>
    <property type="match status" value="1"/>
</dbReference>
<feature type="transmembrane region" description="Helical" evidence="1">
    <location>
        <begin position="100"/>
        <end position="127"/>
    </location>
</feature>
<keyword evidence="1" id="KW-0472">Membrane</keyword>
<dbReference type="SUPFAM" id="SSF55874">
    <property type="entry name" value="ATPase domain of HSP90 chaperone/DNA topoisomerase II/histidine kinase"/>
    <property type="match status" value="1"/>
</dbReference>